<evidence type="ECO:0000256" key="5">
    <source>
        <dbReference type="ARBA" id="ARBA00022723"/>
    </source>
</evidence>
<evidence type="ECO:0000256" key="10">
    <source>
        <dbReference type="ARBA" id="ARBA00023242"/>
    </source>
</evidence>
<keyword evidence="15" id="KW-1185">Reference proteome</keyword>
<evidence type="ECO:0000256" key="9">
    <source>
        <dbReference type="ARBA" id="ARBA00023157"/>
    </source>
</evidence>
<comment type="subcellular location">
    <subcellularLocation>
        <location evidence="3">Cytoplasm</location>
    </subcellularLocation>
    <subcellularLocation>
        <location evidence="2">Nucleus</location>
    </subcellularLocation>
</comment>
<evidence type="ECO:0000256" key="4">
    <source>
        <dbReference type="ARBA" id="ARBA00022490"/>
    </source>
</evidence>
<dbReference type="GO" id="GO:0005737">
    <property type="term" value="C:cytoplasm"/>
    <property type="evidence" value="ECO:0007669"/>
    <property type="project" value="UniProtKB-SubCell"/>
</dbReference>
<dbReference type="EMBL" id="JAWDGP010005687">
    <property type="protein sequence ID" value="KAK3753846.1"/>
    <property type="molecule type" value="Genomic_DNA"/>
</dbReference>
<keyword evidence="10" id="KW-0539">Nucleus</keyword>
<evidence type="ECO:0000313" key="15">
    <source>
        <dbReference type="Proteomes" id="UP001283361"/>
    </source>
</evidence>
<evidence type="ECO:0000256" key="1">
    <source>
        <dbReference type="ARBA" id="ARBA00001954"/>
    </source>
</evidence>
<dbReference type="GO" id="GO:0046872">
    <property type="term" value="F:metal ion binding"/>
    <property type="evidence" value="ECO:0007669"/>
    <property type="project" value="UniProtKB-KW"/>
</dbReference>
<keyword evidence="8" id="KW-0408">Iron</keyword>
<dbReference type="InterPro" id="IPR004330">
    <property type="entry name" value="FAR1_DNA_bnd_dom"/>
</dbReference>
<evidence type="ECO:0000256" key="6">
    <source>
        <dbReference type="ARBA" id="ARBA00022801"/>
    </source>
</evidence>
<dbReference type="GO" id="GO:0005634">
    <property type="term" value="C:nucleus"/>
    <property type="evidence" value="ECO:0007669"/>
    <property type="project" value="UniProtKB-SubCell"/>
</dbReference>
<dbReference type="Proteomes" id="UP001283361">
    <property type="component" value="Unassembled WGS sequence"/>
</dbReference>
<evidence type="ECO:0000313" key="14">
    <source>
        <dbReference type="EMBL" id="KAK3753846.1"/>
    </source>
</evidence>
<sequence length="557" mass="64339">MTFVFGVGMTVVTIAIWLNMAAKDPSLGLLSVYSTFSTWDEFFESVKRYCDATYQPFVKRSSKKQGETLVYQTFLCTHRGVFTPRGRGLRETKSSKEGCLAKIHATLSKEDKSRIVVTILNDKHNHEIGPELYNKYVKQRSFTKPEREILHNLIRLNIPSQSIRQEMCSVTGKEVTMQDIHNVKRKLRESGGYDMMAEPQKDPSLLILELAKMKNSGIHPIHCHVSDARVDEALTALSEEMRELYPNTECQETAGAPDPLQFYRNFVSQNRPLLINGAFNHWPALEKWNENYLRNKLGNTPVTVSVTPTGYADAIYEGRFVMPEERIMPMSQFLDILFTPVEDRKEQGVFYIQKQNSNLTDEFSALMEDVDSHIPWGSTAFGVKPEAVNFWMGDERAITSMHRDHYENLYCVLSGEKTFILHPPTDLPYIPYGTYRSAVYKETCNGEFALIEDEDCSEVPWVAVDPLNPDLEQHPQYAQSQPLSVTVRAGQMLYLPSLWFHHVRQSQACIAVNYWYDMEFDMKWAYYKFLEKMFPPQRFDHFNKAEQSHDDQEDLKS</sequence>
<dbReference type="PANTHER" id="PTHR12461:SF99">
    <property type="entry name" value="BIFUNCTIONAL PEPTIDASE AND (3S)-LYSYL HYDROXYLASE JMJD7"/>
    <property type="match status" value="1"/>
</dbReference>
<keyword evidence="9" id="KW-1015">Disulfide bond</keyword>
<organism evidence="14 15">
    <name type="scientific">Elysia crispata</name>
    <name type="common">lettuce slug</name>
    <dbReference type="NCBI Taxonomy" id="231223"/>
    <lineage>
        <taxon>Eukaryota</taxon>
        <taxon>Metazoa</taxon>
        <taxon>Spiralia</taxon>
        <taxon>Lophotrochozoa</taxon>
        <taxon>Mollusca</taxon>
        <taxon>Gastropoda</taxon>
        <taxon>Heterobranchia</taxon>
        <taxon>Euthyneura</taxon>
        <taxon>Panpulmonata</taxon>
        <taxon>Sacoglossa</taxon>
        <taxon>Placobranchoidea</taxon>
        <taxon>Plakobranchidae</taxon>
        <taxon>Elysia</taxon>
    </lineage>
</organism>
<keyword evidence="5" id="KW-0479">Metal-binding</keyword>
<name>A0AAE0YQ46_9GAST</name>
<proteinExistence type="predicted"/>
<dbReference type="InterPro" id="IPR003347">
    <property type="entry name" value="JmjC_dom"/>
</dbReference>
<feature type="domain" description="JmjC" evidence="13">
    <location>
        <begin position="355"/>
        <end position="531"/>
    </location>
</feature>
<gene>
    <name evidence="14" type="ORF">RRG08_006234</name>
</gene>
<dbReference type="InterPro" id="IPR041667">
    <property type="entry name" value="Cupin_8"/>
</dbReference>
<dbReference type="PROSITE" id="PS51184">
    <property type="entry name" value="JMJC"/>
    <property type="match status" value="1"/>
</dbReference>
<protein>
    <recommendedName>
        <fullName evidence="12">Bifunctional peptidase and (3S)-lysyl hydroxylase JMJD7</fullName>
        <ecNumber evidence="11">1.14.11.63</ecNumber>
    </recommendedName>
</protein>
<dbReference type="PANTHER" id="PTHR12461">
    <property type="entry name" value="HYPOXIA-INDUCIBLE FACTOR 1 ALPHA INHIBITOR-RELATED"/>
    <property type="match status" value="1"/>
</dbReference>
<evidence type="ECO:0000256" key="2">
    <source>
        <dbReference type="ARBA" id="ARBA00004123"/>
    </source>
</evidence>
<dbReference type="InterPro" id="IPR014710">
    <property type="entry name" value="RmlC-like_jellyroll"/>
</dbReference>
<dbReference type="SUPFAM" id="SSF51197">
    <property type="entry name" value="Clavaminate synthase-like"/>
    <property type="match status" value="1"/>
</dbReference>
<accession>A0AAE0YQ46</accession>
<dbReference type="GO" id="GO:0016787">
    <property type="term" value="F:hydrolase activity"/>
    <property type="evidence" value="ECO:0007669"/>
    <property type="project" value="UniProtKB-KW"/>
</dbReference>
<comment type="cofactor">
    <cofactor evidence="1">
        <name>Fe(2+)</name>
        <dbReference type="ChEBI" id="CHEBI:29033"/>
    </cofactor>
</comment>
<comment type="caution">
    <text evidence="14">The sequence shown here is derived from an EMBL/GenBank/DDBJ whole genome shotgun (WGS) entry which is preliminary data.</text>
</comment>
<dbReference type="GO" id="GO:0106155">
    <property type="term" value="F:peptidyl-lysine 3-dioxygenase activity"/>
    <property type="evidence" value="ECO:0007669"/>
    <property type="project" value="UniProtKB-EC"/>
</dbReference>
<dbReference type="EC" id="1.14.11.63" evidence="11"/>
<keyword evidence="4" id="KW-0963">Cytoplasm</keyword>
<dbReference type="Gene3D" id="2.60.120.10">
    <property type="entry name" value="Jelly Rolls"/>
    <property type="match status" value="1"/>
</dbReference>
<evidence type="ECO:0000256" key="3">
    <source>
        <dbReference type="ARBA" id="ARBA00004496"/>
    </source>
</evidence>
<reference evidence="14" key="1">
    <citation type="journal article" date="2023" name="G3 (Bethesda)">
        <title>A reference genome for the long-term kleptoplast-retaining sea slug Elysia crispata morphotype clarki.</title>
        <authorList>
            <person name="Eastman K.E."/>
            <person name="Pendleton A.L."/>
            <person name="Shaikh M.A."/>
            <person name="Suttiyut T."/>
            <person name="Ogas R."/>
            <person name="Tomko P."/>
            <person name="Gavelis G."/>
            <person name="Widhalm J.R."/>
            <person name="Wisecaver J.H."/>
        </authorList>
    </citation>
    <scope>NUCLEOTIDE SEQUENCE</scope>
    <source>
        <strain evidence="14">ECLA1</strain>
    </source>
</reference>
<keyword evidence="7" id="KW-0560">Oxidoreductase</keyword>
<dbReference type="SMART" id="SM00558">
    <property type="entry name" value="JmjC"/>
    <property type="match status" value="1"/>
</dbReference>
<dbReference type="Pfam" id="PF03101">
    <property type="entry name" value="FAR1"/>
    <property type="match status" value="1"/>
</dbReference>
<evidence type="ECO:0000256" key="12">
    <source>
        <dbReference type="ARBA" id="ARBA00071397"/>
    </source>
</evidence>
<dbReference type="Pfam" id="PF13621">
    <property type="entry name" value="Cupin_8"/>
    <property type="match status" value="1"/>
</dbReference>
<evidence type="ECO:0000256" key="8">
    <source>
        <dbReference type="ARBA" id="ARBA00023004"/>
    </source>
</evidence>
<evidence type="ECO:0000259" key="13">
    <source>
        <dbReference type="PROSITE" id="PS51184"/>
    </source>
</evidence>
<keyword evidence="6" id="KW-0378">Hydrolase</keyword>
<dbReference type="AlphaFoldDB" id="A0AAE0YQ46"/>
<evidence type="ECO:0000256" key="7">
    <source>
        <dbReference type="ARBA" id="ARBA00023002"/>
    </source>
</evidence>
<dbReference type="FunFam" id="2.60.120.10:FF:000059">
    <property type="entry name" value="jmjC domain-containing protein 7"/>
    <property type="match status" value="1"/>
</dbReference>
<evidence type="ECO:0000256" key="11">
    <source>
        <dbReference type="ARBA" id="ARBA00066577"/>
    </source>
</evidence>